<keyword evidence="3" id="KW-1185">Reference proteome</keyword>
<accession>A0A9P6BVG2</accession>
<evidence type="ECO:0000313" key="2">
    <source>
        <dbReference type="EMBL" id="KAF9439719.1"/>
    </source>
</evidence>
<comment type="caution">
    <text evidence="2">The sequence shown here is derived from an EMBL/GenBank/DDBJ whole genome shotgun (WGS) entry which is preliminary data.</text>
</comment>
<reference evidence="2" key="1">
    <citation type="submission" date="2020-11" db="EMBL/GenBank/DDBJ databases">
        <authorList>
            <consortium name="DOE Joint Genome Institute"/>
            <person name="Ahrendt S."/>
            <person name="Riley R."/>
            <person name="Andreopoulos W."/>
            <person name="Labutti K."/>
            <person name="Pangilinan J."/>
            <person name="Ruiz-Duenas F.J."/>
            <person name="Barrasa J.M."/>
            <person name="Sanchez-Garcia M."/>
            <person name="Camarero S."/>
            <person name="Miyauchi S."/>
            <person name="Serrano A."/>
            <person name="Linde D."/>
            <person name="Babiker R."/>
            <person name="Drula E."/>
            <person name="Ayuso-Fernandez I."/>
            <person name="Pacheco R."/>
            <person name="Padilla G."/>
            <person name="Ferreira P."/>
            <person name="Barriuso J."/>
            <person name="Kellner H."/>
            <person name="Castanera R."/>
            <person name="Alfaro M."/>
            <person name="Ramirez L."/>
            <person name="Pisabarro A.G."/>
            <person name="Kuo A."/>
            <person name="Tritt A."/>
            <person name="Lipzen A."/>
            <person name="He G."/>
            <person name="Yan M."/>
            <person name="Ng V."/>
            <person name="Cullen D."/>
            <person name="Martin F."/>
            <person name="Rosso M.-N."/>
            <person name="Henrissat B."/>
            <person name="Hibbett D."/>
            <person name="Martinez A.T."/>
            <person name="Grigoriev I.V."/>
        </authorList>
    </citation>
    <scope>NUCLEOTIDE SEQUENCE</scope>
    <source>
        <strain evidence="2">MF-IS2</strain>
    </source>
</reference>
<organism evidence="2 3">
    <name type="scientific">Macrolepiota fuliginosa MF-IS2</name>
    <dbReference type="NCBI Taxonomy" id="1400762"/>
    <lineage>
        <taxon>Eukaryota</taxon>
        <taxon>Fungi</taxon>
        <taxon>Dikarya</taxon>
        <taxon>Basidiomycota</taxon>
        <taxon>Agaricomycotina</taxon>
        <taxon>Agaricomycetes</taxon>
        <taxon>Agaricomycetidae</taxon>
        <taxon>Agaricales</taxon>
        <taxon>Agaricineae</taxon>
        <taxon>Agaricaceae</taxon>
        <taxon>Macrolepiota</taxon>
    </lineage>
</organism>
<dbReference type="AlphaFoldDB" id="A0A9P6BVG2"/>
<name>A0A9P6BVG2_9AGAR</name>
<protein>
    <submittedName>
        <fullName evidence="2">Uncharacterized protein</fullName>
    </submittedName>
</protein>
<feature type="compositionally biased region" description="Acidic residues" evidence="1">
    <location>
        <begin position="81"/>
        <end position="97"/>
    </location>
</feature>
<evidence type="ECO:0000313" key="3">
    <source>
        <dbReference type="Proteomes" id="UP000807342"/>
    </source>
</evidence>
<proteinExistence type="predicted"/>
<evidence type="ECO:0000256" key="1">
    <source>
        <dbReference type="SAM" id="MobiDB-lite"/>
    </source>
</evidence>
<dbReference type="EMBL" id="MU153595">
    <property type="protein sequence ID" value="KAF9439719.1"/>
    <property type="molecule type" value="Genomic_DNA"/>
</dbReference>
<sequence length="113" mass="12971">MTDIAVFNQTFTYLLNQADWIQQQIFLTTQTPDFYVAWQQDIANLINNFQKYKLCNLSSKSQTPISFYGEPMDINAIEEVSSDEEPNFPDLSSDEENPYTQQGISVNATLTSR</sequence>
<dbReference type="Proteomes" id="UP000807342">
    <property type="component" value="Unassembled WGS sequence"/>
</dbReference>
<feature type="region of interest" description="Disordered" evidence="1">
    <location>
        <begin position="81"/>
        <end position="113"/>
    </location>
</feature>
<gene>
    <name evidence="2" type="ORF">P691DRAFT_769059</name>
</gene>
<feature type="compositionally biased region" description="Polar residues" evidence="1">
    <location>
        <begin position="98"/>
        <end position="113"/>
    </location>
</feature>